<comment type="caution">
    <text evidence="2">The sequence shown here is derived from an EMBL/GenBank/DDBJ whole genome shotgun (WGS) entry which is preliminary data.</text>
</comment>
<accession>A0A4C1WPX4</accession>
<reference evidence="2 3" key="1">
    <citation type="journal article" date="2019" name="Commun. Biol.">
        <title>The bagworm genome reveals a unique fibroin gene that provides high tensile strength.</title>
        <authorList>
            <person name="Kono N."/>
            <person name="Nakamura H."/>
            <person name="Ohtoshi R."/>
            <person name="Tomita M."/>
            <person name="Numata K."/>
            <person name="Arakawa K."/>
        </authorList>
    </citation>
    <scope>NUCLEOTIDE SEQUENCE [LARGE SCALE GENOMIC DNA]</scope>
</reference>
<evidence type="ECO:0000313" key="3">
    <source>
        <dbReference type="Proteomes" id="UP000299102"/>
    </source>
</evidence>
<gene>
    <name evidence="2" type="ORF">EVAR_47555_1</name>
</gene>
<protein>
    <submittedName>
        <fullName evidence="2">Uncharacterized protein</fullName>
    </submittedName>
</protein>
<organism evidence="2 3">
    <name type="scientific">Eumeta variegata</name>
    <name type="common">Bagworm moth</name>
    <name type="synonym">Eumeta japonica</name>
    <dbReference type="NCBI Taxonomy" id="151549"/>
    <lineage>
        <taxon>Eukaryota</taxon>
        <taxon>Metazoa</taxon>
        <taxon>Ecdysozoa</taxon>
        <taxon>Arthropoda</taxon>
        <taxon>Hexapoda</taxon>
        <taxon>Insecta</taxon>
        <taxon>Pterygota</taxon>
        <taxon>Neoptera</taxon>
        <taxon>Endopterygota</taxon>
        <taxon>Lepidoptera</taxon>
        <taxon>Glossata</taxon>
        <taxon>Ditrysia</taxon>
        <taxon>Tineoidea</taxon>
        <taxon>Psychidae</taxon>
        <taxon>Oiketicinae</taxon>
        <taxon>Eumeta</taxon>
    </lineage>
</organism>
<dbReference type="Proteomes" id="UP000299102">
    <property type="component" value="Unassembled WGS sequence"/>
</dbReference>
<dbReference type="EMBL" id="BGZK01000612">
    <property type="protein sequence ID" value="GBP52900.1"/>
    <property type="molecule type" value="Genomic_DNA"/>
</dbReference>
<evidence type="ECO:0000313" key="2">
    <source>
        <dbReference type="EMBL" id="GBP52900.1"/>
    </source>
</evidence>
<evidence type="ECO:0000256" key="1">
    <source>
        <dbReference type="SAM" id="MobiDB-lite"/>
    </source>
</evidence>
<name>A0A4C1WPX4_EUMVA</name>
<dbReference type="OrthoDB" id="7335465at2759"/>
<keyword evidence="3" id="KW-1185">Reference proteome</keyword>
<feature type="region of interest" description="Disordered" evidence="1">
    <location>
        <begin position="85"/>
        <end position="108"/>
    </location>
</feature>
<feature type="compositionally biased region" description="Polar residues" evidence="1">
    <location>
        <begin position="96"/>
        <end position="108"/>
    </location>
</feature>
<sequence>MSRRFVPISAAGLQGLALRTGARRVRKEADAAGAGPGRSSRVRVVRAGGIGPALRPSADLPSREAACLAGRCRRFGKTERARSVGAVPLRPPFNGQLRTGTDKGNPTV</sequence>
<proteinExistence type="predicted"/>
<dbReference type="AlphaFoldDB" id="A0A4C1WPX4"/>